<evidence type="ECO:0000313" key="5">
    <source>
        <dbReference type="Proteomes" id="UP000198251"/>
    </source>
</evidence>
<evidence type="ECO:0000256" key="1">
    <source>
        <dbReference type="ARBA" id="ARBA00023587"/>
    </source>
</evidence>
<dbReference type="InterPro" id="IPR036677">
    <property type="entry name" value="EutN_CcmL_sf"/>
</dbReference>
<evidence type="ECO:0000256" key="3">
    <source>
        <dbReference type="ARBA" id="ARBA00024446"/>
    </source>
</evidence>
<gene>
    <name evidence="4" type="ORF">GA0070610_2926</name>
</gene>
<accession>A0A1C5G9T7</accession>
<dbReference type="EMBL" id="LT607733">
    <property type="protein sequence ID" value="SCG16654.1"/>
    <property type="molecule type" value="Genomic_DNA"/>
</dbReference>
<dbReference type="SUPFAM" id="SSF159133">
    <property type="entry name" value="EutN/CcmL-like"/>
    <property type="match status" value="1"/>
</dbReference>
<dbReference type="PROSITE" id="PS51932">
    <property type="entry name" value="BMV"/>
    <property type="match status" value="1"/>
</dbReference>
<dbReference type="RefSeq" id="WP_089000516.1">
    <property type="nucleotide sequence ID" value="NZ_LT607733.1"/>
</dbReference>
<dbReference type="InterPro" id="IPR004992">
    <property type="entry name" value="EutN_CcmL"/>
</dbReference>
<name>A0A1C5G9T7_MICEH</name>
<comment type="subcellular location">
    <subcellularLocation>
        <location evidence="1">Carboxysome</location>
    </subcellularLocation>
</comment>
<proteinExistence type="predicted"/>
<dbReference type="Gene3D" id="2.40.50.220">
    <property type="entry name" value="EutN/Ccml"/>
    <property type="match status" value="1"/>
</dbReference>
<dbReference type="GO" id="GO:0031470">
    <property type="term" value="C:carboxysome"/>
    <property type="evidence" value="ECO:0007669"/>
    <property type="project" value="UniProtKB-SubCell"/>
</dbReference>
<dbReference type="Pfam" id="PF03319">
    <property type="entry name" value="EutN_CcmL"/>
    <property type="match status" value="1"/>
</dbReference>
<reference evidence="4 5" key="1">
    <citation type="submission" date="2016-06" db="EMBL/GenBank/DDBJ databases">
        <authorList>
            <person name="Kjaerup R.B."/>
            <person name="Dalgaard T.S."/>
            <person name="Juul-Madsen H.R."/>
        </authorList>
    </citation>
    <scope>NUCLEOTIDE SEQUENCE [LARGE SCALE GENOMIC DNA]</scope>
    <source>
        <strain evidence="4 5">DSM 43913</strain>
    </source>
</reference>
<keyword evidence="2" id="KW-1282">Carboxysome</keyword>
<organism evidence="4 5">
    <name type="scientific">Micromonospora echinofusca</name>
    <dbReference type="NCBI Taxonomy" id="47858"/>
    <lineage>
        <taxon>Bacteria</taxon>
        <taxon>Bacillati</taxon>
        <taxon>Actinomycetota</taxon>
        <taxon>Actinomycetes</taxon>
        <taxon>Micromonosporales</taxon>
        <taxon>Micromonosporaceae</taxon>
        <taxon>Micromonospora</taxon>
    </lineage>
</organism>
<sequence length="87" mass="8890">MVLGEVVGKVWADRILPALQGRRLVLVRPRGDGPDLVAVDPLNVGVGTTVLVVTDEAAAAVTGQPTVDAAVVALVAEPGSERPEPTT</sequence>
<protein>
    <submittedName>
        <fullName evidence="4">Ethanolamine utilization protein EutN</fullName>
    </submittedName>
</protein>
<dbReference type="AlphaFoldDB" id="A0A1C5G9T7"/>
<evidence type="ECO:0000256" key="2">
    <source>
        <dbReference type="ARBA" id="ARBA00023669"/>
    </source>
</evidence>
<evidence type="ECO:0000313" key="4">
    <source>
        <dbReference type="EMBL" id="SCG16654.1"/>
    </source>
</evidence>
<dbReference type="Proteomes" id="UP000198251">
    <property type="component" value="Chromosome I"/>
</dbReference>
<keyword evidence="3" id="KW-1283">Bacterial microcompartment</keyword>
<keyword evidence="5" id="KW-1185">Reference proteome</keyword>
<dbReference type="GeneID" id="95802713"/>